<dbReference type="Pfam" id="PF14417">
    <property type="entry name" value="MEDS"/>
    <property type="match status" value="1"/>
</dbReference>
<dbReference type="CDD" id="cd07043">
    <property type="entry name" value="STAS_anti-anti-sigma_factors"/>
    <property type="match status" value="1"/>
</dbReference>
<sequence length="294" mass="32106">MTHLYTQRSVGDLRPGDHAWLAFAHPDEQSRVLGDFVYAGLDAGEKVICVTDSSPRHLPGLLPLHGIDATPFAEAGHLAVVPWHVACARDGFSDPALLATTLEREIAKALDQKFQRVRITADMTWAAGLPGGDQFMLACDNEVEAMIGPSTLATGICQVDRGACTPEAIDVLQHHHEVLVEVNPEYDDGVLRITRTYRPHGLKLEGEIDGARHAAFTQTLTQVSDPRSEVHLDLDKLRFIDLGALSLIGTHALRLTRGNGLVLDNPTPELQGVIDMVGFHRYPGITRGEGWRAQ</sequence>
<dbReference type="Proteomes" id="UP001501237">
    <property type="component" value="Unassembled WGS sequence"/>
</dbReference>
<name>A0ABP6QMH7_9ACTN</name>
<dbReference type="InterPro" id="IPR058548">
    <property type="entry name" value="MlaB-like_STAS"/>
</dbReference>
<evidence type="ECO:0000313" key="3">
    <source>
        <dbReference type="Proteomes" id="UP001501237"/>
    </source>
</evidence>
<dbReference type="SUPFAM" id="SSF52091">
    <property type="entry name" value="SpoIIaa-like"/>
    <property type="match status" value="1"/>
</dbReference>
<organism evidence="2 3">
    <name type="scientific">Actinocorallia longicatena</name>
    <dbReference type="NCBI Taxonomy" id="111803"/>
    <lineage>
        <taxon>Bacteria</taxon>
        <taxon>Bacillati</taxon>
        <taxon>Actinomycetota</taxon>
        <taxon>Actinomycetes</taxon>
        <taxon>Streptosporangiales</taxon>
        <taxon>Thermomonosporaceae</taxon>
        <taxon>Actinocorallia</taxon>
    </lineage>
</organism>
<dbReference type="InterPro" id="IPR036513">
    <property type="entry name" value="STAS_dom_sf"/>
</dbReference>
<dbReference type="Gene3D" id="3.30.750.24">
    <property type="entry name" value="STAS domain"/>
    <property type="match status" value="1"/>
</dbReference>
<evidence type="ECO:0000259" key="1">
    <source>
        <dbReference type="PROSITE" id="PS50801"/>
    </source>
</evidence>
<dbReference type="PROSITE" id="PS50801">
    <property type="entry name" value="STAS"/>
    <property type="match status" value="1"/>
</dbReference>
<gene>
    <name evidence="2" type="ORF">GCM10010468_64820</name>
</gene>
<proteinExistence type="predicted"/>
<dbReference type="RefSeq" id="WP_344835856.1">
    <property type="nucleotide sequence ID" value="NZ_BAAAUV010000024.1"/>
</dbReference>
<dbReference type="InterPro" id="IPR025847">
    <property type="entry name" value="MEDS_domain"/>
</dbReference>
<protein>
    <recommendedName>
        <fullName evidence="1">STAS domain-containing protein</fullName>
    </recommendedName>
</protein>
<comment type="caution">
    <text evidence="2">The sequence shown here is derived from an EMBL/GenBank/DDBJ whole genome shotgun (WGS) entry which is preliminary data.</text>
</comment>
<accession>A0ABP6QMH7</accession>
<feature type="domain" description="STAS" evidence="1">
    <location>
        <begin position="202"/>
        <end position="294"/>
    </location>
</feature>
<dbReference type="InterPro" id="IPR002645">
    <property type="entry name" value="STAS_dom"/>
</dbReference>
<evidence type="ECO:0000313" key="2">
    <source>
        <dbReference type="EMBL" id="GAA3232759.1"/>
    </source>
</evidence>
<keyword evidence="3" id="KW-1185">Reference proteome</keyword>
<dbReference type="Pfam" id="PF13466">
    <property type="entry name" value="STAS_2"/>
    <property type="match status" value="1"/>
</dbReference>
<reference evidence="3" key="1">
    <citation type="journal article" date="2019" name="Int. J. Syst. Evol. Microbiol.">
        <title>The Global Catalogue of Microorganisms (GCM) 10K type strain sequencing project: providing services to taxonomists for standard genome sequencing and annotation.</title>
        <authorList>
            <consortium name="The Broad Institute Genomics Platform"/>
            <consortium name="The Broad Institute Genome Sequencing Center for Infectious Disease"/>
            <person name="Wu L."/>
            <person name="Ma J."/>
        </authorList>
    </citation>
    <scope>NUCLEOTIDE SEQUENCE [LARGE SCALE GENOMIC DNA]</scope>
    <source>
        <strain evidence="3">JCM 9377</strain>
    </source>
</reference>
<dbReference type="EMBL" id="BAAAUV010000024">
    <property type="protein sequence ID" value="GAA3232759.1"/>
    <property type="molecule type" value="Genomic_DNA"/>
</dbReference>